<dbReference type="InterPro" id="IPR054168">
    <property type="entry name" value="PG_1098_Fer"/>
</dbReference>
<protein>
    <submittedName>
        <fullName evidence="3">Class I SAM-dependent methyltransferase</fullName>
    </submittedName>
</protein>
<dbReference type="Pfam" id="PF18096">
    <property type="entry name" value="Thump_like"/>
    <property type="match status" value="1"/>
</dbReference>
<evidence type="ECO:0000313" key="3">
    <source>
        <dbReference type="EMBL" id="MFL9845542.1"/>
    </source>
</evidence>
<evidence type="ECO:0000259" key="1">
    <source>
        <dbReference type="Pfam" id="PF18096"/>
    </source>
</evidence>
<dbReference type="RefSeq" id="WP_408085824.1">
    <property type="nucleotide sequence ID" value="NZ_JBELPZ010000018.1"/>
</dbReference>
<dbReference type="EMBL" id="JBELPZ010000018">
    <property type="protein sequence ID" value="MFL9845542.1"/>
    <property type="molecule type" value="Genomic_DNA"/>
</dbReference>
<dbReference type="GO" id="GO:0008168">
    <property type="term" value="F:methyltransferase activity"/>
    <property type="evidence" value="ECO:0007669"/>
    <property type="project" value="UniProtKB-KW"/>
</dbReference>
<dbReference type="Proteomes" id="UP001629156">
    <property type="component" value="Unassembled WGS sequence"/>
</dbReference>
<comment type="caution">
    <text evidence="3">The sequence shown here is derived from an EMBL/GenBank/DDBJ whole genome shotgun (WGS) entry which is preliminary data.</text>
</comment>
<keyword evidence="3" id="KW-0489">Methyltransferase</keyword>
<keyword evidence="4" id="KW-1185">Reference proteome</keyword>
<reference evidence="3 4" key="1">
    <citation type="submission" date="2024-06" db="EMBL/GenBank/DDBJ databases">
        <authorList>
            <person name="Kaempfer P."/>
            <person name="Viver T."/>
        </authorList>
    </citation>
    <scope>NUCLEOTIDE SEQUENCE [LARGE SCALE GENOMIC DNA]</scope>
    <source>
        <strain evidence="3 4">ST-119</strain>
    </source>
</reference>
<dbReference type="Pfam" id="PF22013">
    <property type="entry name" value="PG_1098_Fer"/>
    <property type="match status" value="1"/>
</dbReference>
<accession>A0ABW8Z1G0</accession>
<dbReference type="InterPro" id="IPR041497">
    <property type="entry name" value="Thump-like"/>
</dbReference>
<organism evidence="3 4">
    <name type="scientific">Flavobacterium rhizosphaerae</name>
    <dbReference type="NCBI Taxonomy" id="3163298"/>
    <lineage>
        <taxon>Bacteria</taxon>
        <taxon>Pseudomonadati</taxon>
        <taxon>Bacteroidota</taxon>
        <taxon>Flavobacteriia</taxon>
        <taxon>Flavobacteriales</taxon>
        <taxon>Flavobacteriaceae</taxon>
        <taxon>Flavobacterium</taxon>
    </lineage>
</organism>
<dbReference type="InterPro" id="IPR029063">
    <property type="entry name" value="SAM-dependent_MTases_sf"/>
</dbReference>
<evidence type="ECO:0000313" key="4">
    <source>
        <dbReference type="Proteomes" id="UP001629156"/>
    </source>
</evidence>
<dbReference type="GO" id="GO:0032259">
    <property type="term" value="P:methylation"/>
    <property type="evidence" value="ECO:0007669"/>
    <property type="project" value="UniProtKB-KW"/>
</dbReference>
<sequence length="390" mass="44140">MQSALLKHNVQEFIKSNTYTDITALALQKNPFSGIAWPEVLNQVAARKKAEVKLPTWFAANNIIYPSKVSVEQTSSEIAAKYKSSLISGNSLIDLTGGFGVDDFYFAKRVKNVLYCEINAELSAIVAHNFEMLGVDNITCMPGDSLEILKLKNQKWDYIYIDPSRRHDGKGKVFMLKDCLPNVPALLNTYFEFTNTVLIKTAPLLDITAGLTELKWVKEIHIVAVNNEVKELLWRLEKNFSGTPLLFAVNLTEDASEIFETSLADAPEAHYSMPMQYLYEPNSAIMKSGAFNAVGIHYKLSKLHKHSHLYTSDTLIDFPGRRFKIDEQLPFQKQALKRYEGNKLNITTRNFLLSVAEIKKKWKIKDGGNTYAFFTTDLNGDKKVLFCTKV</sequence>
<gene>
    <name evidence="3" type="ORF">ABS766_14050</name>
</gene>
<dbReference type="Gene3D" id="1.10.10.1110">
    <property type="entry name" value="Methyltransferase PG1098, N-terminal domain"/>
    <property type="match status" value="1"/>
</dbReference>
<dbReference type="CDD" id="cd02440">
    <property type="entry name" value="AdoMet_MTases"/>
    <property type="match status" value="1"/>
</dbReference>
<keyword evidence="3" id="KW-0808">Transferase</keyword>
<dbReference type="SUPFAM" id="SSF53335">
    <property type="entry name" value="S-adenosyl-L-methionine-dependent methyltransferases"/>
    <property type="match status" value="1"/>
</dbReference>
<name>A0ABW8Z1G0_9FLAO</name>
<feature type="domain" description="PG-1098 ferredoxin-like" evidence="2">
    <location>
        <begin position="277"/>
        <end position="319"/>
    </location>
</feature>
<dbReference type="Gene3D" id="3.40.50.150">
    <property type="entry name" value="Vaccinia Virus protein VP39"/>
    <property type="match status" value="1"/>
</dbReference>
<feature type="domain" description="THUMP-like" evidence="1">
    <location>
        <begin position="320"/>
        <end position="388"/>
    </location>
</feature>
<proteinExistence type="predicted"/>
<evidence type="ECO:0000259" key="2">
    <source>
        <dbReference type="Pfam" id="PF22013"/>
    </source>
</evidence>